<dbReference type="PANTHER" id="PTHR42760">
    <property type="entry name" value="SHORT-CHAIN DEHYDROGENASES/REDUCTASES FAMILY MEMBER"/>
    <property type="match status" value="1"/>
</dbReference>
<dbReference type="InterPro" id="IPR036291">
    <property type="entry name" value="NAD(P)-bd_dom_sf"/>
</dbReference>
<gene>
    <name evidence="3" type="primary">fabG</name>
    <name evidence="3" type="ORF">SIL72_14970</name>
</gene>
<dbReference type="PROSITE" id="PS00061">
    <property type="entry name" value="ADH_SHORT"/>
    <property type="match status" value="1"/>
</dbReference>
<dbReference type="RefSeq" id="WP_084362496.1">
    <property type="nucleotide sequence ID" value="NZ_JAWXXX010000002.1"/>
</dbReference>
<organism evidence="3 4">
    <name type="scientific">Rubrobacter radiotolerans</name>
    <name type="common">Arthrobacter radiotolerans</name>
    <dbReference type="NCBI Taxonomy" id="42256"/>
    <lineage>
        <taxon>Bacteria</taxon>
        <taxon>Bacillati</taxon>
        <taxon>Actinomycetota</taxon>
        <taxon>Rubrobacteria</taxon>
        <taxon>Rubrobacterales</taxon>
        <taxon>Rubrobacteraceae</taxon>
        <taxon>Rubrobacter</taxon>
    </lineage>
</organism>
<keyword evidence="2 3" id="KW-0560">Oxidoreductase</keyword>
<dbReference type="NCBIfam" id="NF009466">
    <property type="entry name" value="PRK12826.1-2"/>
    <property type="match status" value="1"/>
</dbReference>
<evidence type="ECO:0000313" key="3">
    <source>
        <dbReference type="EMBL" id="MDX5895328.1"/>
    </source>
</evidence>
<comment type="caution">
    <text evidence="3">The sequence shown here is derived from an EMBL/GenBank/DDBJ whole genome shotgun (WGS) entry which is preliminary data.</text>
</comment>
<dbReference type="Proteomes" id="UP001281130">
    <property type="component" value="Unassembled WGS sequence"/>
</dbReference>
<dbReference type="FunFam" id="3.40.50.720:FF:000173">
    <property type="entry name" value="3-oxoacyl-[acyl-carrier protein] reductase"/>
    <property type="match status" value="1"/>
</dbReference>
<evidence type="ECO:0000256" key="1">
    <source>
        <dbReference type="ARBA" id="ARBA00006484"/>
    </source>
</evidence>
<dbReference type="PRINTS" id="PR00081">
    <property type="entry name" value="GDHRDH"/>
</dbReference>
<name>A0AB35TAF2_RUBRA</name>
<sequence>MDLRGKVALVTGGSSGIGSSICLRLGELGASVMVGYRTRGEPAGEVANRIVTEHGVEAEPCELDVRDYEQVTRIVNGIIKARGRIDILVNNAGVGVEGAVTPARPVEEWVDVIHTNLIGSFFCIKAVSLHMLLARKGSIVNVSSVAGMVGIPGLSSYSASKAGLIGLTKSLSKEFAPYKVRVNAVAPGYTSETGMVERIGEEDICSIRERIPLRRLARRDEIAETVAYLSSDSTSYVTGQTLVVDGGLTA</sequence>
<dbReference type="PANTHER" id="PTHR42760:SF133">
    <property type="entry name" value="3-OXOACYL-[ACYL-CARRIER-PROTEIN] REDUCTASE"/>
    <property type="match status" value="1"/>
</dbReference>
<proteinExistence type="inferred from homology"/>
<evidence type="ECO:0000256" key="2">
    <source>
        <dbReference type="ARBA" id="ARBA00023002"/>
    </source>
</evidence>
<dbReference type="NCBIfam" id="NF005559">
    <property type="entry name" value="PRK07231.1"/>
    <property type="match status" value="1"/>
</dbReference>
<reference evidence="3" key="1">
    <citation type="submission" date="2023-11" db="EMBL/GenBank/DDBJ databases">
        <title>MicrobeMod: A computational toolkit for identifying prokaryotic methylation and restriction-modification with nanopore sequencing.</title>
        <authorList>
            <person name="Crits-Christoph A."/>
            <person name="Kang S.C."/>
            <person name="Lee H."/>
            <person name="Ostrov N."/>
        </authorList>
    </citation>
    <scope>NUCLEOTIDE SEQUENCE</scope>
    <source>
        <strain evidence="3">ATCC 51242</strain>
    </source>
</reference>
<dbReference type="EMBL" id="JAWXXX010000002">
    <property type="protein sequence ID" value="MDX5895328.1"/>
    <property type="molecule type" value="Genomic_DNA"/>
</dbReference>
<evidence type="ECO:0000313" key="4">
    <source>
        <dbReference type="Proteomes" id="UP001281130"/>
    </source>
</evidence>
<dbReference type="EC" id="1.1.1.100" evidence="3"/>
<dbReference type="GO" id="GO:0004316">
    <property type="term" value="F:3-oxoacyl-[acyl-carrier-protein] reductase (NADPH) activity"/>
    <property type="evidence" value="ECO:0007669"/>
    <property type="project" value="UniProtKB-EC"/>
</dbReference>
<dbReference type="InterPro" id="IPR020904">
    <property type="entry name" value="Sc_DH/Rdtase_CS"/>
</dbReference>
<accession>A0AB35TAF2</accession>
<comment type="similarity">
    <text evidence="1">Belongs to the short-chain dehydrogenases/reductases (SDR) family.</text>
</comment>
<dbReference type="Pfam" id="PF13561">
    <property type="entry name" value="adh_short_C2"/>
    <property type="match status" value="1"/>
</dbReference>
<dbReference type="Gene3D" id="3.40.50.720">
    <property type="entry name" value="NAD(P)-binding Rossmann-like Domain"/>
    <property type="match status" value="1"/>
</dbReference>
<dbReference type="InterPro" id="IPR002347">
    <property type="entry name" value="SDR_fam"/>
</dbReference>
<dbReference type="PRINTS" id="PR00080">
    <property type="entry name" value="SDRFAMILY"/>
</dbReference>
<dbReference type="SUPFAM" id="SSF51735">
    <property type="entry name" value="NAD(P)-binding Rossmann-fold domains"/>
    <property type="match status" value="1"/>
</dbReference>
<dbReference type="AlphaFoldDB" id="A0AB35TAF2"/>
<protein>
    <submittedName>
        <fullName evidence="3">3-oxoacyl-ACP reductase FabG</fullName>
        <ecNumber evidence="3">1.1.1.100</ecNumber>
    </submittedName>
</protein>